<name>A0A8W8JQI4_MAGGI</name>
<accession>A0A8W8JQI4</accession>
<sequence length="76" mass="9156">MVHHYLTYYGHGEEEVEFHFDNYSGQKKTTLFYGSKINRSSKDGHNIPQIFHDQDKPVVFYDWKTYLQNFVKPLKI</sequence>
<protein>
    <submittedName>
        <fullName evidence="1">Uncharacterized protein</fullName>
    </submittedName>
</protein>
<organism evidence="1 2">
    <name type="scientific">Magallana gigas</name>
    <name type="common">Pacific oyster</name>
    <name type="synonym">Crassostrea gigas</name>
    <dbReference type="NCBI Taxonomy" id="29159"/>
    <lineage>
        <taxon>Eukaryota</taxon>
        <taxon>Metazoa</taxon>
        <taxon>Spiralia</taxon>
        <taxon>Lophotrochozoa</taxon>
        <taxon>Mollusca</taxon>
        <taxon>Bivalvia</taxon>
        <taxon>Autobranchia</taxon>
        <taxon>Pteriomorphia</taxon>
        <taxon>Ostreida</taxon>
        <taxon>Ostreoidea</taxon>
        <taxon>Ostreidae</taxon>
        <taxon>Magallana</taxon>
    </lineage>
</organism>
<dbReference type="Proteomes" id="UP000005408">
    <property type="component" value="Unassembled WGS sequence"/>
</dbReference>
<dbReference type="EnsemblMetazoa" id="G20015.1">
    <property type="protein sequence ID" value="G20015.1:cds"/>
    <property type="gene ID" value="G20015"/>
</dbReference>
<dbReference type="AlphaFoldDB" id="A0A8W8JQI4"/>
<proteinExistence type="predicted"/>
<reference evidence="1" key="1">
    <citation type="submission" date="2022-08" db="UniProtKB">
        <authorList>
            <consortium name="EnsemblMetazoa"/>
        </authorList>
    </citation>
    <scope>IDENTIFICATION</scope>
    <source>
        <strain evidence="1">05x7-T-G4-1.051#20</strain>
    </source>
</reference>
<evidence type="ECO:0000313" key="1">
    <source>
        <dbReference type="EnsemblMetazoa" id="G20015.1:cds"/>
    </source>
</evidence>
<keyword evidence="2" id="KW-1185">Reference proteome</keyword>
<evidence type="ECO:0000313" key="2">
    <source>
        <dbReference type="Proteomes" id="UP000005408"/>
    </source>
</evidence>